<dbReference type="Proteomes" id="UP000320762">
    <property type="component" value="Unassembled WGS sequence"/>
</dbReference>
<dbReference type="AlphaFoldDB" id="A0A550CYR4"/>
<accession>A0A550CYR4</accession>
<evidence type="ECO:0000256" key="5">
    <source>
        <dbReference type="ARBA" id="ARBA00023157"/>
    </source>
</evidence>
<comment type="caution">
    <text evidence="7">The sequence shown here is derived from an EMBL/GenBank/DDBJ whole genome shotgun (WGS) entry which is preliminary data.</text>
</comment>
<dbReference type="SMART" id="SM00075">
    <property type="entry name" value="HYDRO"/>
    <property type="match status" value="1"/>
</dbReference>
<comment type="similarity">
    <text evidence="2 6">Belongs to the fungal hydrophobin family.</text>
</comment>
<evidence type="ECO:0000256" key="4">
    <source>
        <dbReference type="ARBA" id="ARBA00022525"/>
    </source>
</evidence>
<dbReference type="GO" id="GO:0009277">
    <property type="term" value="C:fungal-type cell wall"/>
    <property type="evidence" value="ECO:0007669"/>
    <property type="project" value="InterPro"/>
</dbReference>
<organism evidence="7 8">
    <name type="scientific">Schizophyllum amplum</name>
    <dbReference type="NCBI Taxonomy" id="97359"/>
    <lineage>
        <taxon>Eukaryota</taxon>
        <taxon>Fungi</taxon>
        <taxon>Dikarya</taxon>
        <taxon>Basidiomycota</taxon>
        <taxon>Agaricomycotina</taxon>
        <taxon>Agaricomycetes</taxon>
        <taxon>Agaricomycetidae</taxon>
        <taxon>Agaricales</taxon>
        <taxon>Schizophyllaceae</taxon>
        <taxon>Schizophyllum</taxon>
    </lineage>
</organism>
<sequence>MRFFSALFLALPALAVATAIPRTDTCNTGSVYCCNVLDQSTDNGVTGPIGGLLGITLGGIGGIIWKNCTPTTIIGLGGGCNANAQTVCCENASANGIFNGGCKPLAI</sequence>
<keyword evidence="8" id="KW-1185">Reference proteome</keyword>
<evidence type="ECO:0000256" key="1">
    <source>
        <dbReference type="ARBA" id="ARBA00004191"/>
    </source>
</evidence>
<dbReference type="CDD" id="cd23507">
    <property type="entry name" value="hydrophobin_I"/>
    <property type="match status" value="1"/>
</dbReference>
<keyword evidence="3 6" id="KW-0134">Cell wall</keyword>
<evidence type="ECO:0000256" key="2">
    <source>
        <dbReference type="ARBA" id="ARBA00010446"/>
    </source>
</evidence>
<keyword evidence="6" id="KW-0732">Signal</keyword>
<keyword evidence="4 6" id="KW-0964">Secreted</keyword>
<proteinExistence type="inferred from homology"/>
<keyword evidence="5 6" id="KW-1015">Disulfide bond</keyword>
<feature type="signal peptide" evidence="6">
    <location>
        <begin position="1"/>
        <end position="19"/>
    </location>
</feature>
<evidence type="ECO:0000256" key="3">
    <source>
        <dbReference type="ARBA" id="ARBA00022512"/>
    </source>
</evidence>
<protein>
    <recommendedName>
        <fullName evidence="6">Hydrophobin</fullName>
    </recommendedName>
</protein>
<evidence type="ECO:0000313" key="8">
    <source>
        <dbReference type="Proteomes" id="UP000320762"/>
    </source>
</evidence>
<evidence type="ECO:0000313" key="7">
    <source>
        <dbReference type="EMBL" id="TRM69898.1"/>
    </source>
</evidence>
<dbReference type="OrthoDB" id="4225815at2759"/>
<reference evidence="7 8" key="1">
    <citation type="journal article" date="2019" name="New Phytol.">
        <title>Comparative genomics reveals unique wood-decay strategies and fruiting body development in the Schizophyllaceae.</title>
        <authorList>
            <person name="Almasi E."/>
            <person name="Sahu N."/>
            <person name="Krizsan K."/>
            <person name="Balint B."/>
            <person name="Kovacs G.M."/>
            <person name="Kiss B."/>
            <person name="Cseklye J."/>
            <person name="Drula E."/>
            <person name="Henrissat B."/>
            <person name="Nagy I."/>
            <person name="Chovatia M."/>
            <person name="Adam C."/>
            <person name="LaButti K."/>
            <person name="Lipzen A."/>
            <person name="Riley R."/>
            <person name="Grigoriev I.V."/>
            <person name="Nagy L.G."/>
        </authorList>
    </citation>
    <scope>NUCLEOTIDE SEQUENCE [LARGE SCALE GENOMIC DNA]</scope>
    <source>
        <strain evidence="7 8">NL-1724</strain>
    </source>
</reference>
<dbReference type="EMBL" id="VDMD01000001">
    <property type="protein sequence ID" value="TRM69898.1"/>
    <property type="molecule type" value="Genomic_DNA"/>
</dbReference>
<comment type="subcellular location">
    <subcellularLocation>
        <location evidence="1 6">Secreted</location>
        <location evidence="1 6">Cell wall</location>
    </subcellularLocation>
</comment>
<gene>
    <name evidence="7" type="ORF">BD626DRAFT_533390</name>
</gene>
<dbReference type="Pfam" id="PF01185">
    <property type="entry name" value="Hydrophobin"/>
    <property type="match status" value="1"/>
</dbReference>
<dbReference type="InterPro" id="IPR001338">
    <property type="entry name" value="Class_I_Hydrophobin"/>
</dbReference>
<dbReference type="GO" id="GO:0005199">
    <property type="term" value="F:structural constituent of cell wall"/>
    <property type="evidence" value="ECO:0007669"/>
    <property type="project" value="InterPro"/>
</dbReference>
<evidence type="ECO:0000256" key="6">
    <source>
        <dbReference type="RuleBase" id="RU365009"/>
    </source>
</evidence>
<name>A0A550CYR4_9AGAR</name>
<feature type="chain" id="PRO_5022250450" description="Hydrophobin" evidence="6">
    <location>
        <begin position="20"/>
        <end position="107"/>
    </location>
</feature>